<keyword evidence="4" id="KW-0630">Potassium</keyword>
<dbReference type="HOGENOM" id="CLU_005391_0_0_5"/>
<organism evidence="10 11">
    <name type="scientific">Neorhizobium galegae bv. orientalis str. HAMBI 540</name>
    <dbReference type="NCBI Taxonomy" id="1028800"/>
    <lineage>
        <taxon>Bacteria</taxon>
        <taxon>Pseudomonadati</taxon>
        <taxon>Pseudomonadota</taxon>
        <taxon>Alphaproteobacteria</taxon>
        <taxon>Hyphomicrobiales</taxon>
        <taxon>Rhizobiaceae</taxon>
        <taxon>Rhizobium/Agrobacterium group</taxon>
        <taxon>Neorhizobium</taxon>
    </lineage>
</organism>
<evidence type="ECO:0000256" key="5">
    <source>
        <dbReference type="ARBA" id="ARBA00023002"/>
    </source>
</evidence>
<dbReference type="Gene3D" id="3.40.605.10">
    <property type="entry name" value="Aldehyde Dehydrogenase, Chain A, domain 1"/>
    <property type="match status" value="1"/>
</dbReference>
<dbReference type="CDD" id="cd07138">
    <property type="entry name" value="ALDH_CddD_SSP0762"/>
    <property type="match status" value="1"/>
</dbReference>
<evidence type="ECO:0000256" key="7">
    <source>
        <dbReference type="ARBA" id="ARBA00024226"/>
    </source>
</evidence>
<protein>
    <recommendedName>
        <fullName evidence="7">aldehyde dehydrogenase (NAD(+))</fullName>
        <ecNumber evidence="7">1.2.1.3</ecNumber>
    </recommendedName>
</protein>
<dbReference type="PROSITE" id="PS00070">
    <property type="entry name" value="ALDEHYDE_DEHYDR_CYS"/>
    <property type="match status" value="1"/>
</dbReference>
<gene>
    <name evidence="10" type="ORF">RG540_CH19430</name>
</gene>
<dbReference type="InterPro" id="IPR016162">
    <property type="entry name" value="Ald_DH_N"/>
</dbReference>
<dbReference type="Gene3D" id="3.40.309.10">
    <property type="entry name" value="Aldehyde Dehydrogenase, Chain A, domain 2"/>
    <property type="match status" value="1"/>
</dbReference>
<dbReference type="GO" id="GO:0046872">
    <property type="term" value="F:metal ion binding"/>
    <property type="evidence" value="ECO:0007669"/>
    <property type="project" value="UniProtKB-KW"/>
</dbReference>
<dbReference type="AlphaFoldDB" id="A0A068SP85"/>
<dbReference type="PANTHER" id="PTHR42804">
    <property type="entry name" value="ALDEHYDE DEHYDROGENASE"/>
    <property type="match status" value="1"/>
</dbReference>
<name>A0A068SP85_NEOGA</name>
<comment type="similarity">
    <text evidence="1">Belongs to the aldehyde dehydrogenase family.</text>
</comment>
<reference evidence="11" key="1">
    <citation type="journal article" date="2014" name="BMC Genomics">
        <title>Genome sequencing of two Neorhizobium galegae strains reveals a noeT gene responsible for the unusual acetylation of the nodulation factors.</title>
        <authorList>
            <person name="Osterman J."/>
            <person name="Marsh J."/>
            <person name="Laine P.K."/>
            <person name="Zeng Z."/>
            <person name="Alatalo E."/>
            <person name="Sullivan J.T."/>
            <person name="Young J.P."/>
            <person name="Thomas-Oates J."/>
            <person name="Paulin L."/>
            <person name="Lindstrom K."/>
        </authorList>
    </citation>
    <scope>NUCLEOTIDE SEQUENCE [LARGE SCALE GENOMIC DNA]</scope>
    <source>
        <strain evidence="11">HAMBI 540</strain>
    </source>
</reference>
<evidence type="ECO:0000256" key="3">
    <source>
        <dbReference type="ARBA" id="ARBA00022857"/>
    </source>
</evidence>
<keyword evidence="11" id="KW-1185">Reference proteome</keyword>
<dbReference type="OrthoDB" id="9812625at2"/>
<dbReference type="InterPro" id="IPR015590">
    <property type="entry name" value="Aldehyde_DH_dom"/>
</dbReference>
<dbReference type="GeneID" id="24256593"/>
<dbReference type="PANTHER" id="PTHR42804:SF1">
    <property type="entry name" value="ALDEHYDE DEHYDROGENASE-RELATED"/>
    <property type="match status" value="1"/>
</dbReference>
<dbReference type="Pfam" id="PF00171">
    <property type="entry name" value="Aldedh"/>
    <property type="match status" value="1"/>
</dbReference>
<keyword evidence="5" id="KW-0560">Oxidoreductase</keyword>
<dbReference type="FunFam" id="3.40.605.10:FF:000007">
    <property type="entry name" value="NAD/NADP-dependent betaine aldehyde dehydrogenase"/>
    <property type="match status" value="1"/>
</dbReference>
<evidence type="ECO:0000313" key="10">
    <source>
        <dbReference type="EMBL" id="CDN48112.1"/>
    </source>
</evidence>
<evidence type="ECO:0000259" key="9">
    <source>
        <dbReference type="Pfam" id="PF00171"/>
    </source>
</evidence>
<dbReference type="InterPro" id="IPR016163">
    <property type="entry name" value="Ald_DH_C"/>
</dbReference>
<evidence type="ECO:0000256" key="2">
    <source>
        <dbReference type="ARBA" id="ARBA00022723"/>
    </source>
</evidence>
<dbReference type="EMBL" id="HG938353">
    <property type="protein sequence ID" value="CDN48112.1"/>
    <property type="molecule type" value="Genomic_DNA"/>
</dbReference>
<evidence type="ECO:0000256" key="4">
    <source>
        <dbReference type="ARBA" id="ARBA00022958"/>
    </source>
</evidence>
<keyword evidence="3" id="KW-0521">NADP</keyword>
<dbReference type="InterPro" id="IPR016161">
    <property type="entry name" value="Ald_DH/histidinol_DH"/>
</dbReference>
<dbReference type="FunFam" id="3.40.309.10:FF:000012">
    <property type="entry name" value="Betaine aldehyde dehydrogenase"/>
    <property type="match status" value="1"/>
</dbReference>
<evidence type="ECO:0000256" key="1">
    <source>
        <dbReference type="ARBA" id="ARBA00009986"/>
    </source>
</evidence>
<dbReference type="eggNOG" id="COG1012">
    <property type="taxonomic scope" value="Bacteria"/>
</dbReference>
<dbReference type="GO" id="GO:0004029">
    <property type="term" value="F:aldehyde dehydrogenase (NAD+) activity"/>
    <property type="evidence" value="ECO:0007669"/>
    <property type="project" value="UniProtKB-EC"/>
</dbReference>
<dbReference type="RefSeq" id="WP_038587150.1">
    <property type="nucleotide sequence ID" value="NZ_HG938353.1"/>
</dbReference>
<evidence type="ECO:0000256" key="6">
    <source>
        <dbReference type="ARBA" id="ARBA00023097"/>
    </source>
</evidence>
<comment type="catalytic activity">
    <reaction evidence="8">
        <text>an aldehyde + NAD(+) + H2O = a carboxylate + NADH + 2 H(+)</text>
        <dbReference type="Rhea" id="RHEA:16185"/>
        <dbReference type="ChEBI" id="CHEBI:15377"/>
        <dbReference type="ChEBI" id="CHEBI:15378"/>
        <dbReference type="ChEBI" id="CHEBI:17478"/>
        <dbReference type="ChEBI" id="CHEBI:29067"/>
        <dbReference type="ChEBI" id="CHEBI:57540"/>
        <dbReference type="ChEBI" id="CHEBI:57945"/>
        <dbReference type="EC" id="1.2.1.3"/>
    </reaction>
</comment>
<dbReference type="InterPro" id="IPR016160">
    <property type="entry name" value="Ald_DH_CS_CYS"/>
</dbReference>
<keyword evidence="6" id="KW-0558">Oxidation</keyword>
<dbReference type="SUPFAM" id="SSF53720">
    <property type="entry name" value="ALDH-like"/>
    <property type="match status" value="1"/>
</dbReference>
<accession>A0A068SP85</accession>
<keyword evidence="2" id="KW-0479">Metal-binding</keyword>
<proteinExistence type="inferred from homology"/>
<feature type="domain" description="Aldehyde dehydrogenase" evidence="9">
    <location>
        <begin position="13"/>
        <end position="473"/>
    </location>
</feature>
<sequence length="484" mass="52090">MLDKRKFYIDARWTDPVEAKNLEVINPSTEEAFAIISLGTDKDTDLAVDAAKRAFDGWSNTAPGERLAKVERLLEIYKRRAEEMARTISQEMGAPIDMALRSQVGAGAWHMTNFITAFRDFKFVRPLGDHAPDNRIVMDPIGVVGLITPWNWPMNQVTLKVTPALLAGCTLVLKPSEVAPLSSMLFAEFADEAGIPAGVFNLVNGDGPGVGTRLSAHPDIEMISFTGSTRAGKAISKVAAETLKRVALELGGKGANIIFEDADGDAVRRGAAHCFNNTGQSCNAPTRMLVQRSIYDDAVETAKSVAEALAIDVADKHGAHIGPLVSDTQYSRVQDLIGKGIEEGARLVAGGPGRPSGLNRGYFVRPTIFADVDNNMTIAREEVFGPVLSIIPFDTEEEAITIANDTPYGLSNYVQTQDGERRNRVARKLKSGMVEMNGVSRAAGAPFGGVKASGRAREGGVWGIEEFLEPKAVSGWSEESAISE</sequence>
<dbReference type="PATRIC" id="fig|1028800.3.peg.1956"/>
<dbReference type="Proteomes" id="UP000028181">
    <property type="component" value="Chromosome I"/>
</dbReference>
<dbReference type="EC" id="1.2.1.3" evidence="7"/>
<evidence type="ECO:0000256" key="8">
    <source>
        <dbReference type="ARBA" id="ARBA00049194"/>
    </source>
</evidence>
<dbReference type="KEGG" id="ngg:RG540_CH19430"/>
<evidence type="ECO:0000313" key="11">
    <source>
        <dbReference type="Proteomes" id="UP000028181"/>
    </source>
</evidence>